<dbReference type="CDD" id="cd00038">
    <property type="entry name" value="CAP_ED"/>
    <property type="match status" value="1"/>
</dbReference>
<gene>
    <name evidence="2" type="ORF">HY768_08820</name>
</gene>
<proteinExistence type="predicted"/>
<comment type="caution">
    <text evidence="2">The sequence shown here is derived from an EMBL/GenBank/DDBJ whole genome shotgun (WGS) entry which is preliminary data.</text>
</comment>
<dbReference type="Gene3D" id="2.60.120.10">
    <property type="entry name" value="Jelly Rolls"/>
    <property type="match status" value="1"/>
</dbReference>
<dbReference type="PROSITE" id="PS00889">
    <property type="entry name" value="CNMP_BINDING_2"/>
    <property type="match status" value="1"/>
</dbReference>
<dbReference type="GO" id="GO:0003700">
    <property type="term" value="F:DNA-binding transcription factor activity"/>
    <property type="evidence" value="ECO:0007669"/>
    <property type="project" value="TreeGrafter"/>
</dbReference>
<dbReference type="InterPro" id="IPR000595">
    <property type="entry name" value="cNMP-bd_dom"/>
</dbReference>
<dbReference type="AlphaFoldDB" id="A0A933IBM9"/>
<protein>
    <submittedName>
        <fullName evidence="2">Crp/Fnr family transcriptional regulator</fullName>
    </submittedName>
</protein>
<dbReference type="PANTHER" id="PTHR24567">
    <property type="entry name" value="CRP FAMILY TRANSCRIPTIONAL REGULATORY PROTEIN"/>
    <property type="match status" value="1"/>
</dbReference>
<dbReference type="Pfam" id="PF00027">
    <property type="entry name" value="cNMP_binding"/>
    <property type="match status" value="1"/>
</dbReference>
<evidence type="ECO:0000313" key="3">
    <source>
        <dbReference type="Proteomes" id="UP000736328"/>
    </source>
</evidence>
<dbReference type="EMBL" id="JACQXR010000115">
    <property type="protein sequence ID" value="MBI4727304.1"/>
    <property type="molecule type" value="Genomic_DNA"/>
</dbReference>
<dbReference type="InterPro" id="IPR050397">
    <property type="entry name" value="Env_Response_Regulators"/>
</dbReference>
<organism evidence="2 3">
    <name type="scientific">candidate division TA06 bacterium</name>
    <dbReference type="NCBI Taxonomy" id="2250710"/>
    <lineage>
        <taxon>Bacteria</taxon>
        <taxon>Bacteria division TA06</taxon>
    </lineage>
</organism>
<evidence type="ECO:0000313" key="2">
    <source>
        <dbReference type="EMBL" id="MBI4727304.1"/>
    </source>
</evidence>
<dbReference type="InterPro" id="IPR018488">
    <property type="entry name" value="cNMP-bd_CS"/>
</dbReference>
<dbReference type="SUPFAM" id="SSF51206">
    <property type="entry name" value="cAMP-binding domain-like"/>
    <property type="match status" value="1"/>
</dbReference>
<dbReference type="InterPro" id="IPR014710">
    <property type="entry name" value="RmlC-like_jellyroll"/>
</dbReference>
<dbReference type="Proteomes" id="UP000736328">
    <property type="component" value="Unassembled WGS sequence"/>
</dbReference>
<dbReference type="PROSITE" id="PS50042">
    <property type="entry name" value="CNMP_BINDING_3"/>
    <property type="match status" value="1"/>
</dbReference>
<reference evidence="2" key="1">
    <citation type="submission" date="2020-07" db="EMBL/GenBank/DDBJ databases">
        <title>Huge and variable diversity of episymbiotic CPR bacteria and DPANN archaea in groundwater ecosystems.</title>
        <authorList>
            <person name="He C.Y."/>
            <person name="Keren R."/>
            <person name="Whittaker M."/>
            <person name="Farag I.F."/>
            <person name="Doudna J."/>
            <person name="Cate J.H.D."/>
            <person name="Banfield J.F."/>
        </authorList>
    </citation>
    <scope>NUCLEOTIDE SEQUENCE</scope>
    <source>
        <strain evidence="2">NC_groundwater_1520_Pr4_B-0.1um_53_5</strain>
    </source>
</reference>
<accession>A0A933IBM9</accession>
<dbReference type="InterPro" id="IPR018490">
    <property type="entry name" value="cNMP-bd_dom_sf"/>
</dbReference>
<dbReference type="SUPFAM" id="SSF46785">
    <property type="entry name" value="Winged helix' DNA-binding domain"/>
    <property type="match status" value="1"/>
</dbReference>
<sequence length="214" mass="23272">MPEAEGAFEKTLKAGEVLFREGERGEEMYLIRSGKVEISNTAGGAKKVLATLSEGSFLGEMAIVDDAPRSATATALSEVSLLILDRSAFKSQIQENPMVDYLISSLVRRLRETNEQVKILLQKDDVCRIAASLLNLGREKGTADGAGVLIKGSYTPDGFAGQVGVGKAKAAEILDKMQKQGLMEFTSEGIKITSVADLEEFWKFATLKEKFKEM</sequence>
<evidence type="ECO:0000259" key="1">
    <source>
        <dbReference type="PROSITE" id="PS50042"/>
    </source>
</evidence>
<dbReference type="SMART" id="SM00100">
    <property type="entry name" value="cNMP"/>
    <property type="match status" value="1"/>
</dbReference>
<dbReference type="PRINTS" id="PR00103">
    <property type="entry name" value="CAMPKINASE"/>
</dbReference>
<name>A0A933IBM9_UNCT6</name>
<feature type="domain" description="Cyclic nucleotide-binding" evidence="1">
    <location>
        <begin position="9"/>
        <end position="93"/>
    </location>
</feature>
<dbReference type="PANTHER" id="PTHR24567:SF74">
    <property type="entry name" value="HTH-TYPE TRANSCRIPTIONAL REGULATOR ARCR"/>
    <property type="match status" value="1"/>
</dbReference>
<dbReference type="InterPro" id="IPR036390">
    <property type="entry name" value="WH_DNA-bd_sf"/>
</dbReference>
<dbReference type="GO" id="GO:0005829">
    <property type="term" value="C:cytosol"/>
    <property type="evidence" value="ECO:0007669"/>
    <property type="project" value="TreeGrafter"/>
</dbReference>